<sequence length="108" mass="11454">MKKLLFLGACLVALTSQPVMAQTGGPDVIVMSVRMGGLGKTRVVLAYSGGKTEEKMIKNASNSDKAQDEAAAAYQEIIAGLYQQGYSLKSTFVEFQGSVSTLVFVKGQ</sequence>
<feature type="signal peptide" evidence="1">
    <location>
        <begin position="1"/>
        <end position="21"/>
    </location>
</feature>
<proteinExistence type="predicted"/>
<comment type="caution">
    <text evidence="2">The sequence shown here is derived from an EMBL/GenBank/DDBJ whole genome shotgun (WGS) entry which is preliminary data.</text>
</comment>
<reference evidence="2 3" key="1">
    <citation type="submission" date="2019-07" db="EMBL/GenBank/DDBJ databases">
        <title>Hymenobacter sp. straun FUR1 Genome sequencing and assembly.</title>
        <authorList>
            <person name="Chhetri G."/>
        </authorList>
    </citation>
    <scope>NUCLEOTIDE SEQUENCE [LARGE SCALE GENOMIC DNA]</scope>
    <source>
        <strain evidence="2 3">Fur1</strain>
    </source>
</reference>
<keyword evidence="1" id="KW-0732">Signal</keyword>
<evidence type="ECO:0000313" key="2">
    <source>
        <dbReference type="EMBL" id="TVT39620.1"/>
    </source>
</evidence>
<evidence type="ECO:0008006" key="4">
    <source>
        <dbReference type="Google" id="ProtNLM"/>
    </source>
</evidence>
<organism evidence="2 3">
    <name type="scientific">Hymenobacter setariae</name>
    <dbReference type="NCBI Taxonomy" id="2594794"/>
    <lineage>
        <taxon>Bacteria</taxon>
        <taxon>Pseudomonadati</taxon>
        <taxon>Bacteroidota</taxon>
        <taxon>Cytophagia</taxon>
        <taxon>Cytophagales</taxon>
        <taxon>Hymenobacteraceae</taxon>
        <taxon>Hymenobacter</taxon>
    </lineage>
</organism>
<dbReference type="Proteomes" id="UP000317624">
    <property type="component" value="Unassembled WGS sequence"/>
</dbReference>
<evidence type="ECO:0000313" key="3">
    <source>
        <dbReference type="Proteomes" id="UP000317624"/>
    </source>
</evidence>
<gene>
    <name evidence="2" type="ORF">FNT36_18435</name>
</gene>
<dbReference type="RefSeq" id="WP_144850666.1">
    <property type="nucleotide sequence ID" value="NZ_VMRJ01000004.1"/>
</dbReference>
<feature type="chain" id="PRO_5022032690" description="DUF4907 domain-containing protein" evidence="1">
    <location>
        <begin position="22"/>
        <end position="108"/>
    </location>
</feature>
<accession>A0A558BSW9</accession>
<dbReference type="OrthoDB" id="883283at2"/>
<dbReference type="AlphaFoldDB" id="A0A558BSW9"/>
<keyword evidence="3" id="KW-1185">Reference proteome</keyword>
<dbReference type="EMBL" id="VMRJ01000004">
    <property type="protein sequence ID" value="TVT39620.1"/>
    <property type="molecule type" value="Genomic_DNA"/>
</dbReference>
<protein>
    <recommendedName>
        <fullName evidence="4">DUF4907 domain-containing protein</fullName>
    </recommendedName>
</protein>
<evidence type="ECO:0000256" key="1">
    <source>
        <dbReference type="SAM" id="SignalP"/>
    </source>
</evidence>
<name>A0A558BSW9_9BACT</name>